<dbReference type="Gene3D" id="1.10.230.10">
    <property type="entry name" value="Cytochrome P450-Terp, domain 2"/>
    <property type="match status" value="1"/>
</dbReference>
<dbReference type="SUPFAM" id="SSF48256">
    <property type="entry name" value="Citrate synthase"/>
    <property type="match status" value="1"/>
</dbReference>
<dbReference type="AlphaFoldDB" id="A0A0T7FDZ2"/>
<gene>
    <name evidence="5" type="ORF">NGAL_HAMBI1145_17080</name>
</gene>
<dbReference type="GO" id="GO:0036440">
    <property type="term" value="F:citrate synthase activity"/>
    <property type="evidence" value="ECO:0007669"/>
    <property type="project" value="UniProtKB-EC"/>
</dbReference>
<dbReference type="EMBL" id="CCRH01000004">
    <property type="protein sequence ID" value="CDZ33191.1"/>
    <property type="molecule type" value="Genomic_DNA"/>
</dbReference>
<evidence type="ECO:0000256" key="2">
    <source>
        <dbReference type="ARBA" id="ARBA00010566"/>
    </source>
</evidence>
<dbReference type="GO" id="GO:0005829">
    <property type="term" value="C:cytosol"/>
    <property type="evidence" value="ECO:0007669"/>
    <property type="project" value="TreeGrafter"/>
</dbReference>
<reference evidence="5 6" key="1">
    <citation type="submission" date="2014-08" db="EMBL/GenBank/DDBJ databases">
        <authorList>
            <person name="Chen Y.-H."/>
        </authorList>
    </citation>
    <scope>NUCLEOTIDE SEQUENCE [LARGE SCALE GENOMIC DNA]</scope>
</reference>
<evidence type="ECO:0000256" key="4">
    <source>
        <dbReference type="ARBA" id="ARBA00022679"/>
    </source>
</evidence>
<proteinExistence type="inferred from homology"/>
<dbReference type="NCBIfam" id="NF004868">
    <property type="entry name" value="PRK06224.1-5"/>
    <property type="match status" value="1"/>
</dbReference>
<dbReference type="GO" id="GO:0006099">
    <property type="term" value="P:tricarboxylic acid cycle"/>
    <property type="evidence" value="ECO:0007669"/>
    <property type="project" value="UniProtKB-UniPathway"/>
</dbReference>
<dbReference type="RefSeq" id="WP_046665946.1">
    <property type="nucleotide sequence ID" value="NZ_CCRH01000004.1"/>
</dbReference>
<evidence type="ECO:0000313" key="5">
    <source>
        <dbReference type="EMBL" id="CDZ33191.1"/>
    </source>
</evidence>
<evidence type="ECO:0000256" key="1">
    <source>
        <dbReference type="ARBA" id="ARBA00004751"/>
    </source>
</evidence>
<dbReference type="OrthoDB" id="9759263at2"/>
<name>A0A0T7FDZ2_NEOGA</name>
<dbReference type="PANTHER" id="PTHR11739">
    <property type="entry name" value="CITRATE SYNTHASE"/>
    <property type="match status" value="1"/>
</dbReference>
<comment type="pathway">
    <text evidence="1">Carbohydrate metabolism; tricarboxylic acid cycle; isocitrate from oxaloacetate: step 1/2.</text>
</comment>
<sequence length="270" mass="28501">MKIGKQSAPYQAICTSNPETIIVRGHDLVDNLIGSISFTEYTWLLVAGSLPDEKQRRMLDATLVAIAEHGLVPSVQVARMTLAASPEAVQGAVAAGLLGCGSVILGASETSGAFFRDIREEAQTSGRSVEAAAEKLLRGYKEQKKPVPGYGHPLHKGQDPRAERLLAIARELGVAGIHCEIAKTVERLIPEIIGRPLVMNVSSAIPCVLLDAGYPLLALKGVPLLARTAGLIAHLLEEQTRPIGFVMSAAAAAAIEYDGPAPDGFVANEN</sequence>
<comment type="similarity">
    <text evidence="2">Belongs to the citrate synthase family.</text>
</comment>
<dbReference type="GO" id="GO:0005975">
    <property type="term" value="P:carbohydrate metabolic process"/>
    <property type="evidence" value="ECO:0007669"/>
    <property type="project" value="TreeGrafter"/>
</dbReference>
<evidence type="ECO:0000256" key="3">
    <source>
        <dbReference type="ARBA" id="ARBA00012972"/>
    </source>
</evidence>
<dbReference type="InterPro" id="IPR016143">
    <property type="entry name" value="Citrate_synth-like_sm_a-sub"/>
</dbReference>
<organism evidence="5 6">
    <name type="scientific">Neorhizobium galegae bv. officinalis</name>
    <dbReference type="NCBI Taxonomy" id="323656"/>
    <lineage>
        <taxon>Bacteria</taxon>
        <taxon>Pseudomonadati</taxon>
        <taxon>Pseudomonadota</taxon>
        <taxon>Alphaproteobacteria</taxon>
        <taxon>Hyphomicrobiales</taxon>
        <taxon>Rhizobiaceae</taxon>
        <taxon>Rhizobium/Agrobacterium group</taxon>
        <taxon>Neorhizobium</taxon>
    </lineage>
</organism>
<dbReference type="InterPro" id="IPR016142">
    <property type="entry name" value="Citrate_synth-like_lrg_a-sub"/>
</dbReference>
<dbReference type="PANTHER" id="PTHR11739:SF4">
    <property type="entry name" value="CITRATE SYNTHASE, PEROXISOMAL"/>
    <property type="match status" value="1"/>
</dbReference>
<dbReference type="Proteomes" id="UP000046176">
    <property type="component" value="Unassembled WGS sequence"/>
</dbReference>
<dbReference type="Pfam" id="PF00285">
    <property type="entry name" value="Citrate_synt"/>
    <property type="match status" value="1"/>
</dbReference>
<accession>A0A0T7FDZ2</accession>
<protein>
    <recommendedName>
        <fullName evidence="3">citrate synthase (unknown stereospecificity)</fullName>
        <ecNumber evidence="3">2.3.3.16</ecNumber>
    </recommendedName>
</protein>
<dbReference type="EC" id="2.3.3.16" evidence="3"/>
<dbReference type="UniPathway" id="UPA00223">
    <property type="reaction ID" value="UER00717"/>
</dbReference>
<evidence type="ECO:0000313" key="6">
    <source>
        <dbReference type="Proteomes" id="UP000046176"/>
    </source>
</evidence>
<dbReference type="InterPro" id="IPR002020">
    <property type="entry name" value="Citrate_synthase"/>
</dbReference>
<dbReference type="Gene3D" id="1.10.580.10">
    <property type="entry name" value="Citrate Synthase, domain 1"/>
    <property type="match status" value="1"/>
</dbReference>
<dbReference type="CDD" id="cd06100">
    <property type="entry name" value="CCL_ACL-C"/>
    <property type="match status" value="1"/>
</dbReference>
<keyword evidence="4" id="KW-0808">Transferase</keyword>
<dbReference type="InterPro" id="IPR036969">
    <property type="entry name" value="Citrate_synthase_sf"/>
</dbReference>